<evidence type="ECO:0000313" key="4">
    <source>
        <dbReference type="Proteomes" id="UP000250831"/>
    </source>
</evidence>
<reference evidence="3 4" key="1">
    <citation type="submission" date="2018-04" db="EMBL/GenBank/DDBJ databases">
        <title>Sphingobacterium sp. M46 Genome.</title>
        <authorList>
            <person name="Cheng J."/>
            <person name="Li Y."/>
        </authorList>
    </citation>
    <scope>NUCLEOTIDE SEQUENCE [LARGE SCALE GENOMIC DNA]</scope>
    <source>
        <strain evidence="3 4">M46</strain>
    </source>
</reference>
<dbReference type="PROSITE" id="PS51257">
    <property type="entry name" value="PROKAR_LIPOPROTEIN"/>
    <property type="match status" value="1"/>
</dbReference>
<dbReference type="PANTHER" id="PTHR10900:SF77">
    <property type="entry name" value="FI19380P1"/>
    <property type="match status" value="1"/>
</dbReference>
<dbReference type="InterPro" id="IPR000782">
    <property type="entry name" value="FAS1_domain"/>
</dbReference>
<dbReference type="EMBL" id="QCXX01000002">
    <property type="protein sequence ID" value="PUV25017.1"/>
    <property type="molecule type" value="Genomic_DNA"/>
</dbReference>
<dbReference type="Proteomes" id="UP000250831">
    <property type="component" value="Unassembled WGS sequence"/>
</dbReference>
<evidence type="ECO:0000313" key="3">
    <source>
        <dbReference type="EMBL" id="PUV25017.1"/>
    </source>
</evidence>
<dbReference type="Gene3D" id="2.30.180.10">
    <property type="entry name" value="FAS1 domain"/>
    <property type="match status" value="2"/>
</dbReference>
<dbReference type="OrthoDB" id="1144324at2"/>
<comment type="caution">
    <text evidence="3">The sequence shown here is derived from an EMBL/GenBank/DDBJ whole genome shotgun (WGS) entry which is preliminary data.</text>
</comment>
<dbReference type="SUPFAM" id="SSF82153">
    <property type="entry name" value="FAS1 domain"/>
    <property type="match status" value="2"/>
</dbReference>
<organism evidence="3 4">
    <name type="scientific">Sphingobacterium athyrii</name>
    <dbReference type="NCBI Taxonomy" id="2152717"/>
    <lineage>
        <taxon>Bacteria</taxon>
        <taxon>Pseudomonadati</taxon>
        <taxon>Bacteroidota</taxon>
        <taxon>Sphingobacteriia</taxon>
        <taxon>Sphingobacteriales</taxon>
        <taxon>Sphingobacteriaceae</taxon>
        <taxon>Sphingobacterium</taxon>
    </lineage>
</organism>
<feature type="domain" description="FAS1" evidence="2">
    <location>
        <begin position="36"/>
        <end position="177"/>
    </location>
</feature>
<protein>
    <recommendedName>
        <fullName evidence="2">FAS1 domain-containing protein</fullName>
    </recommendedName>
</protein>
<evidence type="ECO:0000256" key="1">
    <source>
        <dbReference type="SAM" id="SignalP"/>
    </source>
</evidence>
<feature type="signal peptide" evidence="1">
    <location>
        <begin position="1"/>
        <end position="21"/>
    </location>
</feature>
<dbReference type="AlphaFoldDB" id="A0A363NW87"/>
<dbReference type="SMART" id="SM00554">
    <property type="entry name" value="FAS1"/>
    <property type="match status" value="1"/>
</dbReference>
<dbReference type="RefSeq" id="WP_108633349.1">
    <property type="nucleotide sequence ID" value="NZ_QCXX01000002.1"/>
</dbReference>
<evidence type="ECO:0000259" key="2">
    <source>
        <dbReference type="PROSITE" id="PS50213"/>
    </source>
</evidence>
<keyword evidence="4" id="KW-1185">Reference proteome</keyword>
<proteinExistence type="predicted"/>
<dbReference type="PANTHER" id="PTHR10900">
    <property type="entry name" value="PERIOSTIN-RELATED"/>
    <property type="match status" value="1"/>
</dbReference>
<sequence length="343" mass="38764">MQLTKIKIYILFLLSCMLLQACSHDEFMVYEGNTETRNVGDYIGNNFDLSLFHAALLKTDLLKAVTGTEKVTVYAPTNAAFNAIGIYRASDFDKLNQDSLKTMIQYHILAKILPSEEIPVKTLDAKYPNMAGKDLIISKHAGTSQWDKTRVFVNGVEAIRIDIALTNGILNIVNACFKYQEGNVQHFLSKRPEYSVFVAGLKKFGYWERLAQGEWSVVAPDNQAFEKAGITLDSINRMDPGKFYNRFMGVYLFDTRIFLTDLELSGQSLATSIEGDVRMSRKIFYNVDIRWFAVQTQEAGQYGRFTPLSANNKVNYLTDNGTIHHIEQLLFLPDEAVLTNTGN</sequence>
<dbReference type="PROSITE" id="PS50213">
    <property type="entry name" value="FAS1"/>
    <property type="match status" value="2"/>
</dbReference>
<dbReference type="Pfam" id="PF02469">
    <property type="entry name" value="Fasciclin"/>
    <property type="match status" value="1"/>
</dbReference>
<accession>A0A363NW87</accession>
<name>A0A363NW87_9SPHI</name>
<feature type="domain" description="FAS1" evidence="2">
    <location>
        <begin position="181"/>
        <end position="330"/>
    </location>
</feature>
<gene>
    <name evidence="3" type="ORF">DCO56_08720</name>
</gene>
<dbReference type="InterPro" id="IPR036378">
    <property type="entry name" value="FAS1_dom_sf"/>
</dbReference>
<keyword evidence="1" id="KW-0732">Signal</keyword>
<feature type="chain" id="PRO_5017066280" description="FAS1 domain-containing protein" evidence="1">
    <location>
        <begin position="22"/>
        <end position="343"/>
    </location>
</feature>
<dbReference type="InterPro" id="IPR050904">
    <property type="entry name" value="Adhesion/Biosynth-related"/>
</dbReference>